<dbReference type="EMBL" id="JADOUF010000001">
    <property type="protein sequence ID" value="MBG6135145.1"/>
    <property type="molecule type" value="Genomic_DNA"/>
</dbReference>
<keyword evidence="9" id="KW-1185">Reference proteome</keyword>
<keyword evidence="3 7" id="KW-0479">Metal-binding</keyword>
<evidence type="ECO:0000256" key="3">
    <source>
        <dbReference type="ARBA" id="ARBA00022723"/>
    </source>
</evidence>
<dbReference type="PANTHER" id="PTHR46696:SF1">
    <property type="entry name" value="CYTOCHROME P450 YJIB-RELATED"/>
    <property type="match status" value="1"/>
</dbReference>
<dbReference type="GO" id="GO:0016705">
    <property type="term" value="F:oxidoreductase activity, acting on paired donors, with incorporation or reduction of molecular oxygen"/>
    <property type="evidence" value="ECO:0007669"/>
    <property type="project" value="InterPro"/>
</dbReference>
<protein>
    <submittedName>
        <fullName evidence="8">Cytochrome P450</fullName>
    </submittedName>
</protein>
<accession>A0A8J7G8Z8</accession>
<dbReference type="InterPro" id="IPR036396">
    <property type="entry name" value="Cyt_P450_sf"/>
</dbReference>
<evidence type="ECO:0000256" key="7">
    <source>
        <dbReference type="RuleBase" id="RU000461"/>
    </source>
</evidence>
<dbReference type="InterPro" id="IPR017972">
    <property type="entry name" value="Cyt_P450_CS"/>
</dbReference>
<gene>
    <name evidence="8" type="ORF">IW245_001339</name>
</gene>
<keyword evidence="4 7" id="KW-0560">Oxidoreductase</keyword>
<proteinExistence type="inferred from homology"/>
<dbReference type="AlphaFoldDB" id="A0A8J7G8Z8"/>
<name>A0A8J7G8Z8_9ACTN</name>
<dbReference type="RefSeq" id="WP_197002298.1">
    <property type="nucleotide sequence ID" value="NZ_BONS01000003.1"/>
</dbReference>
<dbReference type="Proteomes" id="UP000622552">
    <property type="component" value="Unassembled WGS sequence"/>
</dbReference>
<evidence type="ECO:0000256" key="6">
    <source>
        <dbReference type="ARBA" id="ARBA00023033"/>
    </source>
</evidence>
<dbReference type="InterPro" id="IPR002397">
    <property type="entry name" value="Cyt_P450_B"/>
</dbReference>
<dbReference type="GO" id="GO:0005506">
    <property type="term" value="F:iron ion binding"/>
    <property type="evidence" value="ECO:0007669"/>
    <property type="project" value="InterPro"/>
</dbReference>
<dbReference type="FunFam" id="1.10.630.10:FF:000018">
    <property type="entry name" value="Cytochrome P450 monooxygenase"/>
    <property type="match status" value="1"/>
</dbReference>
<evidence type="ECO:0000256" key="5">
    <source>
        <dbReference type="ARBA" id="ARBA00023004"/>
    </source>
</evidence>
<sequence length="398" mass="43066">MNNAAVWDTDETALRACPYPAYAALRADGPVHRVDRTDAAPVWYVVGHAEARRALTDPRLVRDVTRLPEEGRPVEPLAALGLDRSMLGVDPPDHTRLRGLVSAAFTVRRVALLRTRIREITDGLLDAVADRSGVDLLDVFARPLPAIVICELLGVPVTDRAVFLGWIRDLFDHAGPRASVRAAGRALAAYLGDLVAAKRASPDQGLISALLAARDERHRLTDAELLSTVTLLLVAGLETTVHLIGAATVALLRHPDQVATLRTEPDLWPRAVEELLRYDGPTEMAVARWATTDLILGGVPVPAGGEVMVVLSAANHDPALTDDPDRLDIHRRPVPHVAFGHGVHHCLGAPLARLEAEIALRTLFERFPQLRLAVPAGDLRLVPNLSLRSLTALPVTLT</sequence>
<comment type="similarity">
    <text evidence="1 7">Belongs to the cytochrome P450 family.</text>
</comment>
<dbReference type="GO" id="GO:0004497">
    <property type="term" value="F:monooxygenase activity"/>
    <property type="evidence" value="ECO:0007669"/>
    <property type="project" value="UniProtKB-KW"/>
</dbReference>
<dbReference type="SUPFAM" id="SSF48264">
    <property type="entry name" value="Cytochrome P450"/>
    <property type="match status" value="1"/>
</dbReference>
<evidence type="ECO:0000313" key="8">
    <source>
        <dbReference type="EMBL" id="MBG6135145.1"/>
    </source>
</evidence>
<organism evidence="8 9">
    <name type="scientific">Longispora fulva</name>
    <dbReference type="NCBI Taxonomy" id="619741"/>
    <lineage>
        <taxon>Bacteria</taxon>
        <taxon>Bacillati</taxon>
        <taxon>Actinomycetota</taxon>
        <taxon>Actinomycetes</taxon>
        <taxon>Micromonosporales</taxon>
        <taxon>Micromonosporaceae</taxon>
        <taxon>Longispora</taxon>
    </lineage>
</organism>
<dbReference type="InterPro" id="IPR001128">
    <property type="entry name" value="Cyt_P450"/>
</dbReference>
<comment type="caution">
    <text evidence="8">The sequence shown here is derived from an EMBL/GenBank/DDBJ whole genome shotgun (WGS) entry which is preliminary data.</text>
</comment>
<dbReference type="PANTHER" id="PTHR46696">
    <property type="entry name" value="P450, PUTATIVE (EUROFUNG)-RELATED"/>
    <property type="match status" value="1"/>
</dbReference>
<keyword evidence="6 7" id="KW-0503">Monooxygenase</keyword>
<dbReference type="CDD" id="cd11029">
    <property type="entry name" value="CYP107-like"/>
    <property type="match status" value="1"/>
</dbReference>
<dbReference type="PROSITE" id="PS00086">
    <property type="entry name" value="CYTOCHROME_P450"/>
    <property type="match status" value="1"/>
</dbReference>
<dbReference type="Pfam" id="PF00067">
    <property type="entry name" value="p450"/>
    <property type="match status" value="1"/>
</dbReference>
<keyword evidence="2 7" id="KW-0349">Heme</keyword>
<dbReference type="PRINTS" id="PR00359">
    <property type="entry name" value="BP450"/>
</dbReference>
<reference evidence="8" key="1">
    <citation type="submission" date="2020-11" db="EMBL/GenBank/DDBJ databases">
        <title>Sequencing the genomes of 1000 actinobacteria strains.</title>
        <authorList>
            <person name="Klenk H.-P."/>
        </authorList>
    </citation>
    <scope>NUCLEOTIDE SEQUENCE</scope>
    <source>
        <strain evidence="8">DSM 45356</strain>
    </source>
</reference>
<dbReference type="Gene3D" id="1.10.630.10">
    <property type="entry name" value="Cytochrome P450"/>
    <property type="match status" value="1"/>
</dbReference>
<evidence type="ECO:0000256" key="1">
    <source>
        <dbReference type="ARBA" id="ARBA00010617"/>
    </source>
</evidence>
<dbReference type="GO" id="GO:0017000">
    <property type="term" value="P:antibiotic biosynthetic process"/>
    <property type="evidence" value="ECO:0007669"/>
    <property type="project" value="UniProtKB-ARBA"/>
</dbReference>
<keyword evidence="5 7" id="KW-0408">Iron</keyword>
<evidence type="ECO:0000256" key="2">
    <source>
        <dbReference type="ARBA" id="ARBA00022617"/>
    </source>
</evidence>
<evidence type="ECO:0000256" key="4">
    <source>
        <dbReference type="ARBA" id="ARBA00023002"/>
    </source>
</evidence>
<evidence type="ECO:0000313" key="9">
    <source>
        <dbReference type="Proteomes" id="UP000622552"/>
    </source>
</evidence>
<dbReference type="GO" id="GO:0020037">
    <property type="term" value="F:heme binding"/>
    <property type="evidence" value="ECO:0007669"/>
    <property type="project" value="InterPro"/>
</dbReference>